<sequence length="157" mass="17200">MSTPGDNENWELIASPRKSTRYAIGVAVLLVIVHVTLALLLRQGSTGVYFRAADQLAMAGIGTILALGVLMLTRPRVKVGKQGIAVRNILGEKIVDWDLFEGLSFPDGAAWARIELPDDEYMAVMAIQSNDREYAVDTVGKFRELADRYAPVAHKSN</sequence>
<keyword evidence="1" id="KW-0472">Membrane</keyword>
<dbReference type="EMBL" id="CP124545">
    <property type="protein sequence ID" value="WGV52405.1"/>
    <property type="molecule type" value="Genomic_DNA"/>
</dbReference>
<dbReference type="Proteomes" id="UP001230933">
    <property type="component" value="Chromosome"/>
</dbReference>
<dbReference type="Pfam" id="PF10756">
    <property type="entry name" value="bPH_6"/>
    <property type="match status" value="1"/>
</dbReference>
<name>A0A0C2ZUD2_RHOER</name>
<evidence type="ECO:0000313" key="3">
    <source>
        <dbReference type="EMBL" id="KAB2583910.1"/>
    </source>
</evidence>
<dbReference type="EMBL" id="MRBO01000488">
    <property type="protein sequence ID" value="KAB2583910.1"/>
    <property type="molecule type" value="Genomic_DNA"/>
</dbReference>
<evidence type="ECO:0000313" key="4">
    <source>
        <dbReference type="EMBL" id="WGV52405.1"/>
    </source>
</evidence>
<evidence type="ECO:0000256" key="1">
    <source>
        <dbReference type="SAM" id="Phobius"/>
    </source>
</evidence>
<feature type="transmembrane region" description="Helical" evidence="1">
    <location>
        <begin position="53"/>
        <end position="72"/>
    </location>
</feature>
<dbReference type="InterPro" id="IPR019692">
    <property type="entry name" value="CFP-6_PH"/>
</dbReference>
<evidence type="ECO:0000259" key="2">
    <source>
        <dbReference type="Pfam" id="PF10756"/>
    </source>
</evidence>
<feature type="domain" description="Low molecular weight protein antigen 6 PH" evidence="2">
    <location>
        <begin position="74"/>
        <end position="143"/>
    </location>
</feature>
<protein>
    <submittedName>
        <fullName evidence="4">PH domain-containing protein</fullName>
    </submittedName>
</protein>
<dbReference type="RefSeq" id="WP_007727982.1">
    <property type="nucleotide sequence ID" value="NZ_BHXB01000001.1"/>
</dbReference>
<dbReference type="PROSITE" id="PS50890">
    <property type="entry name" value="PUA"/>
    <property type="match status" value="1"/>
</dbReference>
<gene>
    <name evidence="3" type="ORF">BS297_18230</name>
    <name evidence="4" type="ORF">QIE55_14785</name>
</gene>
<proteinExistence type="predicted"/>
<accession>A0A0C2ZUD2</accession>
<dbReference type="AlphaFoldDB" id="A0A0C2ZUD2"/>
<organism evidence="3 5">
    <name type="scientific">Rhodococcus erythropolis</name>
    <name type="common">Arthrobacter picolinophilus</name>
    <dbReference type="NCBI Taxonomy" id="1833"/>
    <lineage>
        <taxon>Bacteria</taxon>
        <taxon>Bacillati</taxon>
        <taxon>Actinomycetota</taxon>
        <taxon>Actinomycetes</taxon>
        <taxon>Mycobacteriales</taxon>
        <taxon>Nocardiaceae</taxon>
        <taxon>Rhodococcus</taxon>
        <taxon>Rhodococcus erythropolis group</taxon>
    </lineage>
</organism>
<reference evidence="3 5" key="1">
    <citation type="journal article" date="2017" name="Poromechanics V (2013)">
        <title>Genomic Characterization of the Arsenic-Tolerant Actinobacterium, &lt;i&gt;Rhodococcus erythropolis&lt;/i&gt; S43.</title>
        <authorList>
            <person name="Retamal-Morales G."/>
            <person name="Mehnert M."/>
            <person name="Schwabe R."/>
            <person name="Tischler D."/>
            <person name="Schloemann M."/>
            <person name="Levican G.J."/>
        </authorList>
    </citation>
    <scope>NUCLEOTIDE SEQUENCE [LARGE SCALE GENOMIC DNA]</scope>
    <source>
        <strain evidence="3 5">S43</strain>
    </source>
</reference>
<reference evidence="4" key="2">
    <citation type="submission" date="2023-08" db="EMBL/GenBank/DDBJ databases">
        <title>Isolation and Characterization of Rhodococcus erythropolis MGMM8.</title>
        <authorList>
            <person name="Diabankana R.G.C."/>
            <person name="Afordoanyi D.M."/>
            <person name="Validov S.Z."/>
        </authorList>
    </citation>
    <scope>NUCLEOTIDE SEQUENCE</scope>
    <source>
        <strain evidence="4">MGMM8</strain>
    </source>
</reference>
<dbReference type="GeneID" id="57487036"/>
<keyword evidence="1" id="KW-1133">Transmembrane helix</keyword>
<dbReference type="KEGG" id="reb:XU06_14055"/>
<dbReference type="Proteomes" id="UP000325576">
    <property type="component" value="Unassembled WGS sequence"/>
</dbReference>
<keyword evidence="1" id="KW-0812">Transmembrane</keyword>
<feature type="transmembrane region" description="Helical" evidence="1">
    <location>
        <begin position="22"/>
        <end position="41"/>
    </location>
</feature>
<dbReference type="OrthoDB" id="5191452at2"/>
<evidence type="ECO:0000313" key="5">
    <source>
        <dbReference type="Proteomes" id="UP000325576"/>
    </source>
</evidence>